<gene>
    <name evidence="1" type="ORF">KTA_33530</name>
</gene>
<sequence length="77" mass="8456">MLLSPSSFDYTQGYELGKQQSEAWACLPTASLLRQLASLLERSAPAEAGWQAEWGKRAWVVGVLEGMVDGLVEERSV</sequence>
<name>A0A455T7H8_9CHLR</name>
<accession>A0A455T7H8</accession>
<dbReference type="AlphaFoldDB" id="A0A455T7H8"/>
<organism evidence="1">
    <name type="scientific">Thermogemmatispora argillosa</name>
    <dbReference type="NCBI Taxonomy" id="2045280"/>
    <lineage>
        <taxon>Bacteria</taxon>
        <taxon>Bacillati</taxon>
        <taxon>Chloroflexota</taxon>
        <taxon>Ktedonobacteria</taxon>
        <taxon>Thermogemmatisporales</taxon>
        <taxon>Thermogemmatisporaceae</taxon>
        <taxon>Thermogemmatispora</taxon>
    </lineage>
</organism>
<dbReference type="EMBL" id="AP019377">
    <property type="protein sequence ID" value="BBH95154.1"/>
    <property type="molecule type" value="Genomic_DNA"/>
</dbReference>
<evidence type="ECO:0000313" key="1">
    <source>
        <dbReference type="EMBL" id="BBH95154.1"/>
    </source>
</evidence>
<protein>
    <submittedName>
        <fullName evidence="1">Uncharacterized protein</fullName>
    </submittedName>
</protein>
<reference evidence="1" key="1">
    <citation type="submission" date="2018-12" db="EMBL/GenBank/DDBJ databases">
        <title>Novel natural products biosynthetic potential of the class Ktedonobacteria.</title>
        <authorList>
            <person name="Zheng Y."/>
            <person name="Saitou A."/>
            <person name="Wang C.M."/>
            <person name="Toyoda A."/>
            <person name="Minakuchi Y."/>
            <person name="Sekiguchi Y."/>
            <person name="Ueda K."/>
            <person name="Takano H."/>
            <person name="Sakai Y."/>
            <person name="Yokota A."/>
            <person name="Yabe S."/>
        </authorList>
    </citation>
    <scope>NUCLEOTIDE SEQUENCE</scope>
    <source>
        <strain evidence="1">A3-2</strain>
    </source>
</reference>
<proteinExistence type="predicted"/>